<feature type="domain" description="Aminoacyl-transfer RNA synthetases class-II family profile" evidence="13">
    <location>
        <begin position="251"/>
        <end position="554"/>
    </location>
</feature>
<dbReference type="HOGENOM" id="CLU_004553_1_2_1"/>
<dbReference type="Gene3D" id="2.40.50.140">
    <property type="entry name" value="Nucleic acid-binding proteins"/>
    <property type="match status" value="1"/>
</dbReference>
<feature type="compositionally biased region" description="Basic and acidic residues" evidence="12">
    <location>
        <begin position="24"/>
        <end position="43"/>
    </location>
</feature>
<evidence type="ECO:0000256" key="5">
    <source>
        <dbReference type="ARBA" id="ARBA00022598"/>
    </source>
</evidence>
<dbReference type="InterPro" id="IPR002312">
    <property type="entry name" value="Asp/Asn-tRNA-synth_IIb"/>
</dbReference>
<dbReference type="NCBIfam" id="NF003483">
    <property type="entry name" value="PRK05159.1"/>
    <property type="match status" value="1"/>
</dbReference>
<evidence type="ECO:0000256" key="8">
    <source>
        <dbReference type="ARBA" id="ARBA00022917"/>
    </source>
</evidence>
<keyword evidence="4" id="KW-0963">Cytoplasm</keyword>
<comment type="catalytic activity">
    <reaction evidence="11">
        <text>tRNA(Asp) + L-aspartate + ATP = L-aspartyl-tRNA(Asp) + AMP + diphosphate</text>
        <dbReference type="Rhea" id="RHEA:19649"/>
        <dbReference type="Rhea" id="RHEA-COMP:9660"/>
        <dbReference type="Rhea" id="RHEA-COMP:9678"/>
        <dbReference type="ChEBI" id="CHEBI:29991"/>
        <dbReference type="ChEBI" id="CHEBI:30616"/>
        <dbReference type="ChEBI" id="CHEBI:33019"/>
        <dbReference type="ChEBI" id="CHEBI:78442"/>
        <dbReference type="ChEBI" id="CHEBI:78516"/>
        <dbReference type="ChEBI" id="CHEBI:456215"/>
        <dbReference type="EC" id="6.1.1.12"/>
    </reaction>
</comment>
<dbReference type="InterPro" id="IPR004364">
    <property type="entry name" value="Aa-tRNA-synt_II"/>
</dbReference>
<dbReference type="eggNOG" id="KOG0556">
    <property type="taxonomic scope" value="Eukaryota"/>
</dbReference>
<dbReference type="PROSITE" id="PS50862">
    <property type="entry name" value="AA_TRNA_LIGASE_II"/>
    <property type="match status" value="1"/>
</dbReference>
<dbReference type="HAMAP" id="MF_02075">
    <property type="entry name" value="Asp_tRNA_synth_type2"/>
    <property type="match status" value="1"/>
</dbReference>
<organism evidence="14 15">
    <name type="scientific">Cyphellophora europaea (strain CBS 101466)</name>
    <name type="common">Phialophora europaea</name>
    <dbReference type="NCBI Taxonomy" id="1220924"/>
    <lineage>
        <taxon>Eukaryota</taxon>
        <taxon>Fungi</taxon>
        <taxon>Dikarya</taxon>
        <taxon>Ascomycota</taxon>
        <taxon>Pezizomycotina</taxon>
        <taxon>Eurotiomycetes</taxon>
        <taxon>Chaetothyriomycetidae</taxon>
        <taxon>Chaetothyriales</taxon>
        <taxon>Cyphellophoraceae</taxon>
        <taxon>Cyphellophora</taxon>
    </lineage>
</organism>
<feature type="region of interest" description="Disordered" evidence="12">
    <location>
        <begin position="560"/>
        <end position="581"/>
    </location>
</feature>
<keyword evidence="7" id="KW-0067">ATP-binding</keyword>
<dbReference type="Pfam" id="PF01336">
    <property type="entry name" value="tRNA_anti-codon"/>
    <property type="match status" value="1"/>
</dbReference>
<feature type="region of interest" description="Disordered" evidence="12">
    <location>
        <begin position="1"/>
        <end position="81"/>
    </location>
</feature>
<evidence type="ECO:0000256" key="7">
    <source>
        <dbReference type="ARBA" id="ARBA00022840"/>
    </source>
</evidence>
<dbReference type="GO" id="GO:0006422">
    <property type="term" value="P:aspartyl-tRNA aminoacylation"/>
    <property type="evidence" value="ECO:0007669"/>
    <property type="project" value="InterPro"/>
</dbReference>
<dbReference type="GO" id="GO:0003723">
    <property type="term" value="F:RNA binding"/>
    <property type="evidence" value="ECO:0007669"/>
    <property type="project" value="TreeGrafter"/>
</dbReference>
<dbReference type="Proteomes" id="UP000030752">
    <property type="component" value="Unassembled WGS sequence"/>
</dbReference>
<dbReference type="OrthoDB" id="372395at2759"/>
<evidence type="ECO:0000259" key="13">
    <source>
        <dbReference type="PROSITE" id="PS50862"/>
    </source>
</evidence>
<evidence type="ECO:0000256" key="6">
    <source>
        <dbReference type="ARBA" id="ARBA00022741"/>
    </source>
</evidence>
<proteinExistence type="inferred from homology"/>
<dbReference type="InterPro" id="IPR004523">
    <property type="entry name" value="Asp-tRNA_synthase_2"/>
</dbReference>
<dbReference type="InterPro" id="IPR045864">
    <property type="entry name" value="aa-tRNA-synth_II/BPL/LPL"/>
</dbReference>
<dbReference type="InParanoid" id="W2SCN5"/>
<dbReference type="PRINTS" id="PR01042">
    <property type="entry name" value="TRNASYNTHASP"/>
</dbReference>
<evidence type="ECO:0000256" key="11">
    <source>
        <dbReference type="ARBA" id="ARBA00047904"/>
    </source>
</evidence>
<dbReference type="InterPro" id="IPR004365">
    <property type="entry name" value="NA-bd_OB_tRNA"/>
</dbReference>
<dbReference type="STRING" id="1220924.W2SCN5"/>
<protein>
    <recommendedName>
        <fullName evidence="3">aspartate--tRNA ligase</fullName>
        <ecNumber evidence="3">6.1.1.12</ecNumber>
    </recommendedName>
    <alternativeName>
        <fullName evidence="10">Aspartyl-tRNA synthetase</fullName>
    </alternativeName>
</protein>
<evidence type="ECO:0000256" key="3">
    <source>
        <dbReference type="ARBA" id="ARBA00012841"/>
    </source>
</evidence>
<dbReference type="GO" id="GO:0017101">
    <property type="term" value="C:aminoacyl-tRNA synthetase multienzyme complex"/>
    <property type="evidence" value="ECO:0007669"/>
    <property type="project" value="TreeGrafter"/>
</dbReference>
<dbReference type="Pfam" id="PF09924">
    <property type="entry name" value="LPG_synthase_C"/>
    <property type="match status" value="1"/>
</dbReference>
<keyword evidence="15" id="KW-1185">Reference proteome</keyword>
<name>W2SCN5_CYPE1</name>
<dbReference type="AlphaFoldDB" id="W2SCN5"/>
<keyword evidence="8" id="KW-0648">Protein biosynthesis</keyword>
<dbReference type="PANTHER" id="PTHR43450">
    <property type="entry name" value="ASPARTYL-TRNA SYNTHETASE"/>
    <property type="match status" value="1"/>
</dbReference>
<keyword evidence="9" id="KW-0030">Aminoacyl-tRNA synthetase</keyword>
<dbReference type="VEuPathDB" id="FungiDB:HMPREF1541_00666"/>
<evidence type="ECO:0000256" key="10">
    <source>
        <dbReference type="ARBA" id="ARBA00033155"/>
    </source>
</evidence>
<evidence type="ECO:0000256" key="12">
    <source>
        <dbReference type="SAM" id="MobiDB-lite"/>
    </source>
</evidence>
<accession>W2SCN5</accession>
<evidence type="ECO:0000256" key="2">
    <source>
        <dbReference type="ARBA" id="ARBA00005312"/>
    </source>
</evidence>
<feature type="compositionally biased region" description="Acidic residues" evidence="12">
    <location>
        <begin position="44"/>
        <end position="54"/>
    </location>
</feature>
<dbReference type="GO" id="GO:0004815">
    <property type="term" value="F:aspartate-tRNA ligase activity"/>
    <property type="evidence" value="ECO:0007669"/>
    <property type="project" value="UniProtKB-EC"/>
</dbReference>
<evidence type="ECO:0000256" key="4">
    <source>
        <dbReference type="ARBA" id="ARBA00022490"/>
    </source>
</evidence>
<dbReference type="EC" id="6.1.1.12" evidence="3"/>
<evidence type="ECO:0000256" key="9">
    <source>
        <dbReference type="ARBA" id="ARBA00023146"/>
    </source>
</evidence>
<dbReference type="Gene3D" id="3.30.930.10">
    <property type="entry name" value="Bira Bifunctional Protein, Domain 2"/>
    <property type="match status" value="1"/>
</dbReference>
<evidence type="ECO:0000256" key="1">
    <source>
        <dbReference type="ARBA" id="ARBA00004496"/>
    </source>
</evidence>
<evidence type="ECO:0000313" key="14">
    <source>
        <dbReference type="EMBL" id="ETN46481.1"/>
    </source>
</evidence>
<dbReference type="InterPro" id="IPR012340">
    <property type="entry name" value="NA-bd_OB-fold"/>
</dbReference>
<dbReference type="RefSeq" id="XP_008711193.1">
    <property type="nucleotide sequence ID" value="XM_008712971.1"/>
</dbReference>
<dbReference type="SUPFAM" id="SSF50249">
    <property type="entry name" value="Nucleic acid-binding proteins"/>
    <property type="match status" value="1"/>
</dbReference>
<keyword evidence="6" id="KW-0547">Nucleotide-binding</keyword>
<dbReference type="NCBIfam" id="TIGR00458">
    <property type="entry name" value="aspS_nondisc"/>
    <property type="match status" value="1"/>
</dbReference>
<evidence type="ECO:0000313" key="15">
    <source>
        <dbReference type="Proteomes" id="UP000030752"/>
    </source>
</evidence>
<dbReference type="InterPro" id="IPR006195">
    <property type="entry name" value="aa-tRNA-synth_II"/>
</dbReference>
<dbReference type="SUPFAM" id="SSF55681">
    <property type="entry name" value="Class II aaRS and biotin synthetases"/>
    <property type="match status" value="1"/>
</dbReference>
<dbReference type="GeneID" id="19968005"/>
<gene>
    <name evidence="14" type="ORF">HMPREF1541_00666</name>
</gene>
<dbReference type="FunFam" id="3.30.930.10:FF:000013">
    <property type="entry name" value="Aspartate--tRNA ligase, cytoplasmic"/>
    <property type="match status" value="1"/>
</dbReference>
<dbReference type="CDD" id="cd00776">
    <property type="entry name" value="AsxRS_core"/>
    <property type="match status" value="1"/>
</dbReference>
<dbReference type="PANTHER" id="PTHR43450:SF2">
    <property type="entry name" value="ASPARTATE--TRNA LIGASE"/>
    <property type="match status" value="1"/>
</dbReference>
<dbReference type="GO" id="GO:0005829">
    <property type="term" value="C:cytosol"/>
    <property type="evidence" value="ECO:0007669"/>
    <property type="project" value="TreeGrafter"/>
</dbReference>
<dbReference type="CDD" id="cd04320">
    <property type="entry name" value="AspRS_cyto_N"/>
    <property type="match status" value="1"/>
</dbReference>
<keyword evidence="5 14" id="KW-0436">Ligase</keyword>
<reference evidence="14 15" key="1">
    <citation type="submission" date="2013-03" db="EMBL/GenBank/DDBJ databases">
        <title>The Genome Sequence of Phialophora europaea CBS 101466.</title>
        <authorList>
            <consortium name="The Broad Institute Genomics Platform"/>
            <person name="Cuomo C."/>
            <person name="de Hoog S."/>
            <person name="Gorbushina A."/>
            <person name="Walker B."/>
            <person name="Young S.K."/>
            <person name="Zeng Q."/>
            <person name="Gargeya S."/>
            <person name="Fitzgerald M."/>
            <person name="Haas B."/>
            <person name="Abouelleil A."/>
            <person name="Allen A.W."/>
            <person name="Alvarado L."/>
            <person name="Arachchi H.M."/>
            <person name="Berlin A.M."/>
            <person name="Chapman S.B."/>
            <person name="Gainer-Dewar J."/>
            <person name="Goldberg J."/>
            <person name="Griggs A."/>
            <person name="Gujja S."/>
            <person name="Hansen M."/>
            <person name="Howarth C."/>
            <person name="Imamovic A."/>
            <person name="Ireland A."/>
            <person name="Larimer J."/>
            <person name="McCowan C."/>
            <person name="Murphy C."/>
            <person name="Pearson M."/>
            <person name="Poon T.W."/>
            <person name="Priest M."/>
            <person name="Roberts A."/>
            <person name="Saif S."/>
            <person name="Shea T."/>
            <person name="Sisk P."/>
            <person name="Sykes S."/>
            <person name="Wortman J."/>
            <person name="Nusbaum C."/>
            <person name="Birren B."/>
        </authorList>
    </citation>
    <scope>NUCLEOTIDE SEQUENCE [LARGE SCALE GENOMIC DNA]</scope>
    <source>
        <strain evidence="14 15">CBS 101466</strain>
    </source>
</reference>
<dbReference type="InterPro" id="IPR024320">
    <property type="entry name" value="LPG_synthase_C"/>
</dbReference>
<dbReference type="GO" id="GO:0005524">
    <property type="term" value="F:ATP binding"/>
    <property type="evidence" value="ECO:0007669"/>
    <property type="project" value="UniProtKB-KW"/>
</dbReference>
<comment type="subcellular location">
    <subcellularLocation>
        <location evidence="1">Cytoplasm</location>
    </subcellularLocation>
</comment>
<dbReference type="Pfam" id="PF00152">
    <property type="entry name" value="tRNA-synt_2"/>
    <property type="match status" value="1"/>
</dbReference>
<dbReference type="EMBL" id="KB822711">
    <property type="protein sequence ID" value="ETN46481.1"/>
    <property type="molecule type" value="Genomic_DNA"/>
</dbReference>
<sequence>MSKIKEGLASLRNGFRETLPVHHSGHDDQPRGGPQDKVEAKIEESEDWQDDDVAGSDKDDSMRSGQAKPLEDFLNPDDPPRIRSRYGKLDLVQSREGQGEHEGWVNMPSIGARSEGQVVVFRARVHALRRISSGLVFIIFRDHLTTIQGVLSIKEGEISESMVRWAEHLRSGSIVIVKGKVQTSEQEVKSTSIQDVEVHIHELHVVAARAGAVPFSVYEAESAPEGHTIADRVRFANRILDLRTPTSQAIFRLQSAVCRAFREFLDDKAFLEIHTPKLQGGATEGGSEVFKLDYFGRPAFLAQSPQLAKQMCISADFGRVYEIGPVFRAENSNTPRHMTEYTGLDLEMAIDWHYHEAMWLIDSTLKHIFKALYSKYRKEVQAIKHHFPQEDLVWHEETTRITFAEGAKMLNESGWQNEDGSQQSEYEDLSTKAEKRLGELVKEKYHTDYYILDKFPASARPFYTMLDPQDPKVTNSFDFMVRGQEILSGGQRIHDAELLIQQIQESGTDPATLKEYIEGFQWAAPPHAGAGIGLERLVSLIFELGNLRYGTLFPRDPKSFPSDPNASDLRHPEDATLQRPKGHLQPLENLVANYGDSTNTSWFDKRFQIWRDSTTGAAVAYVPSHHRAILPGNPLCAPHQLEDVISAFLRWLKVETSMKPIFVLVSKDVEKVVGEKFGWKSFTNVAEQRVNLASNEHLNLDTEVQRKIRHAQKDTVKVTSYGNDVPEDVRKKCDEAIKKWQDSREGAQVHLSELSPWTDSTHRQYFIAQDRDGKVHAMVVTAQLAPRYGAQLKWAFDFPEATNGAIEHTVQTALKSLADAGIKSCTFGSGAASDLAGGQHLGVARATMLNSVYQAYAAKFHVDRKAAFRTKFNTQGDPLYFCYPRGGMGQKGIRAIVDFFKE</sequence>
<comment type="similarity">
    <text evidence="2">Belongs to the class-II aminoacyl-tRNA synthetase family. Type 2 subfamily.</text>
</comment>